<keyword evidence="1" id="KW-0812">Transmembrane</keyword>
<dbReference type="InterPro" id="IPR043130">
    <property type="entry name" value="CDP-OH_PTrfase_TM_dom"/>
</dbReference>
<dbReference type="Proteomes" id="UP000177092">
    <property type="component" value="Unassembled WGS sequence"/>
</dbReference>
<organism evidence="2 3">
    <name type="scientific">Candidatus Gottesmanbacteria bacterium RIFCSPHIGHO2_02_FULL_40_13</name>
    <dbReference type="NCBI Taxonomy" id="1798384"/>
    <lineage>
        <taxon>Bacteria</taxon>
        <taxon>Candidatus Gottesmaniibacteriota</taxon>
    </lineage>
</organism>
<dbReference type="InterPro" id="IPR000462">
    <property type="entry name" value="CDP-OH_P_trans"/>
</dbReference>
<evidence type="ECO:0000256" key="1">
    <source>
        <dbReference type="SAM" id="Phobius"/>
    </source>
</evidence>
<dbReference type="AlphaFoldDB" id="A0A1F6A7A2"/>
<dbReference type="GO" id="GO:0016020">
    <property type="term" value="C:membrane"/>
    <property type="evidence" value="ECO:0007669"/>
    <property type="project" value="InterPro"/>
</dbReference>
<dbReference type="GO" id="GO:0016780">
    <property type="term" value="F:phosphotransferase activity, for other substituted phosphate groups"/>
    <property type="evidence" value="ECO:0007669"/>
    <property type="project" value="InterPro"/>
</dbReference>
<proteinExistence type="predicted"/>
<keyword evidence="1" id="KW-1133">Transmembrane helix</keyword>
<sequence>MGHEQQLQQHVVSETRNSLLREKSAGAIQFVVDRLHKACPDLTPNHLTIFSVVGVATASALLTFRREDASLKDKALTAGSLTLAVGATLLDALDGTLARTLEAEKPGSMNPEIGQLWDVLADQTGEKAMAWSRAVQAHQRHDRLGESLALIETVASSLPSSTRAFDEMGGHKVPEIPPGLFGFAGTHLGRIALGIASTVFPEIYGVPVQELADAITIISSLLTAAGRLKIGLSDDPATLPPEIRQQAKTRFKALALFTGLSLAATIAFYKYLNHKK</sequence>
<name>A0A1F6A7A2_9BACT</name>
<dbReference type="Gene3D" id="1.20.120.1760">
    <property type="match status" value="1"/>
</dbReference>
<dbReference type="Pfam" id="PF01066">
    <property type="entry name" value="CDP-OH_P_transf"/>
    <property type="match status" value="1"/>
</dbReference>
<keyword evidence="1" id="KW-0472">Membrane</keyword>
<feature type="transmembrane region" description="Helical" evidence="1">
    <location>
        <begin position="253"/>
        <end position="272"/>
    </location>
</feature>
<gene>
    <name evidence="2" type="ORF">A3D03_05955</name>
</gene>
<evidence type="ECO:0000313" key="3">
    <source>
        <dbReference type="Proteomes" id="UP000177092"/>
    </source>
</evidence>
<evidence type="ECO:0000313" key="2">
    <source>
        <dbReference type="EMBL" id="OGG20362.1"/>
    </source>
</evidence>
<accession>A0A1F6A7A2</accession>
<reference evidence="2 3" key="1">
    <citation type="journal article" date="2016" name="Nat. Commun.">
        <title>Thousands of microbial genomes shed light on interconnected biogeochemical processes in an aquifer system.</title>
        <authorList>
            <person name="Anantharaman K."/>
            <person name="Brown C.T."/>
            <person name="Hug L.A."/>
            <person name="Sharon I."/>
            <person name="Castelle C.J."/>
            <person name="Probst A.J."/>
            <person name="Thomas B.C."/>
            <person name="Singh A."/>
            <person name="Wilkins M.J."/>
            <person name="Karaoz U."/>
            <person name="Brodie E.L."/>
            <person name="Williams K.H."/>
            <person name="Hubbard S.S."/>
            <person name="Banfield J.F."/>
        </authorList>
    </citation>
    <scope>NUCLEOTIDE SEQUENCE [LARGE SCALE GENOMIC DNA]</scope>
</reference>
<dbReference type="EMBL" id="MFJN01000048">
    <property type="protein sequence ID" value="OGG20362.1"/>
    <property type="molecule type" value="Genomic_DNA"/>
</dbReference>
<dbReference type="GO" id="GO:0008654">
    <property type="term" value="P:phospholipid biosynthetic process"/>
    <property type="evidence" value="ECO:0007669"/>
    <property type="project" value="InterPro"/>
</dbReference>
<dbReference type="STRING" id="1798384.A3D03_05955"/>
<feature type="transmembrane region" description="Helical" evidence="1">
    <location>
        <begin position="47"/>
        <end position="64"/>
    </location>
</feature>
<protein>
    <recommendedName>
        <fullName evidence="4">CDP-alcohol phosphatidyltransferase</fullName>
    </recommendedName>
</protein>
<evidence type="ECO:0008006" key="4">
    <source>
        <dbReference type="Google" id="ProtNLM"/>
    </source>
</evidence>
<comment type="caution">
    <text evidence="2">The sequence shown here is derived from an EMBL/GenBank/DDBJ whole genome shotgun (WGS) entry which is preliminary data.</text>
</comment>